<dbReference type="GO" id="GO:0051539">
    <property type="term" value="F:4 iron, 4 sulfur cluster binding"/>
    <property type="evidence" value="ECO:0007669"/>
    <property type="project" value="UniProtKB-KW"/>
</dbReference>
<evidence type="ECO:0000256" key="4">
    <source>
        <dbReference type="ARBA" id="ARBA00022737"/>
    </source>
</evidence>
<comment type="caution">
    <text evidence="10">The sequence shown here is derived from an EMBL/GenBank/DDBJ whole genome shotgun (WGS) entry which is preliminary data.</text>
</comment>
<dbReference type="NCBIfam" id="TIGR01971">
    <property type="entry name" value="NuoI"/>
    <property type="match status" value="1"/>
</dbReference>
<evidence type="ECO:0000256" key="6">
    <source>
        <dbReference type="ARBA" id="ARBA00023004"/>
    </source>
</evidence>
<keyword evidence="8" id="KW-0874">Quinone</keyword>
<evidence type="ECO:0000313" key="10">
    <source>
        <dbReference type="EMBL" id="MBI2875281.1"/>
    </source>
</evidence>
<proteinExistence type="inferred from homology"/>
<evidence type="ECO:0000259" key="9">
    <source>
        <dbReference type="PROSITE" id="PS51379"/>
    </source>
</evidence>
<keyword evidence="5 8" id="KW-1278">Translocase</keyword>
<comment type="subcellular location">
    <subcellularLocation>
        <location evidence="8">Cell membrane</location>
        <topology evidence="8">Peripheral membrane protein</topology>
    </subcellularLocation>
</comment>
<feature type="binding site" evidence="8">
    <location>
        <position position="107"/>
    </location>
    <ligand>
        <name>[4Fe-4S] cluster</name>
        <dbReference type="ChEBI" id="CHEBI:49883"/>
        <label>1</label>
    </ligand>
</feature>
<feature type="binding site" evidence="8">
    <location>
        <position position="52"/>
    </location>
    <ligand>
        <name>[4Fe-4S] cluster</name>
        <dbReference type="ChEBI" id="CHEBI:49883"/>
        <label>1</label>
    </ligand>
</feature>
<dbReference type="HAMAP" id="MF_01351">
    <property type="entry name" value="NDH1_NuoI"/>
    <property type="match status" value="1"/>
</dbReference>
<feature type="binding site" evidence="8">
    <location>
        <position position="97"/>
    </location>
    <ligand>
        <name>[4Fe-4S] cluster</name>
        <dbReference type="ChEBI" id="CHEBI:49883"/>
        <label>2</label>
    </ligand>
</feature>
<dbReference type="AlphaFoldDB" id="A0A932CLM5"/>
<evidence type="ECO:0000313" key="11">
    <source>
        <dbReference type="Proteomes" id="UP000769766"/>
    </source>
</evidence>
<keyword evidence="7 8" id="KW-0411">Iron-sulfur</keyword>
<comment type="subunit">
    <text evidence="8">NDH-1 is composed of 14 different subunits. Subunits NuoA, H, J, K, L, M, N constitute the membrane sector of the complex.</text>
</comment>
<dbReference type="PANTHER" id="PTHR10849:SF20">
    <property type="entry name" value="NADH DEHYDROGENASE [UBIQUINONE] IRON-SULFUR PROTEIN 8, MITOCHONDRIAL"/>
    <property type="match status" value="1"/>
</dbReference>
<feature type="binding site" evidence="8">
    <location>
        <position position="58"/>
    </location>
    <ligand>
        <name>[4Fe-4S] cluster</name>
        <dbReference type="ChEBI" id="CHEBI:49883"/>
        <label>1</label>
    </ligand>
</feature>
<keyword evidence="8" id="KW-0520">NAD</keyword>
<evidence type="ECO:0000256" key="8">
    <source>
        <dbReference type="HAMAP-Rule" id="MF_01351"/>
    </source>
</evidence>
<feature type="binding site" evidence="8">
    <location>
        <position position="100"/>
    </location>
    <ligand>
        <name>[4Fe-4S] cluster</name>
        <dbReference type="ChEBI" id="CHEBI:49883"/>
        <label>2</label>
    </ligand>
</feature>
<dbReference type="Pfam" id="PF12838">
    <property type="entry name" value="Fer4_7"/>
    <property type="match status" value="1"/>
</dbReference>
<keyword evidence="10" id="KW-0560">Oxidoreductase</keyword>
<dbReference type="GO" id="GO:0048038">
    <property type="term" value="F:quinone binding"/>
    <property type="evidence" value="ECO:0007669"/>
    <property type="project" value="UniProtKB-KW"/>
</dbReference>
<dbReference type="GO" id="GO:0005506">
    <property type="term" value="F:iron ion binding"/>
    <property type="evidence" value="ECO:0007669"/>
    <property type="project" value="UniProtKB-UniRule"/>
</dbReference>
<keyword evidence="8" id="KW-0830">Ubiquinone</keyword>
<keyword evidence="8" id="KW-1003">Cell membrane</keyword>
<dbReference type="EC" id="7.1.1.-" evidence="8"/>
<protein>
    <recommendedName>
        <fullName evidence="8">NADH-quinone oxidoreductase subunit I</fullName>
        <ecNumber evidence="8">7.1.1.-</ecNumber>
    </recommendedName>
    <alternativeName>
        <fullName evidence="8">NADH dehydrogenase I subunit I</fullName>
    </alternativeName>
    <alternativeName>
        <fullName evidence="8">NDH-1 subunit I</fullName>
    </alternativeName>
</protein>
<gene>
    <name evidence="8 10" type="primary">nuoI</name>
    <name evidence="10" type="ORF">HYY20_00175</name>
</gene>
<feature type="binding site" evidence="8">
    <location>
        <position position="103"/>
    </location>
    <ligand>
        <name>[4Fe-4S] cluster</name>
        <dbReference type="ChEBI" id="CHEBI:49883"/>
        <label>2</label>
    </ligand>
</feature>
<dbReference type="PROSITE" id="PS00198">
    <property type="entry name" value="4FE4S_FER_1"/>
    <property type="match status" value="2"/>
</dbReference>
<keyword evidence="3 8" id="KW-0479">Metal-binding</keyword>
<keyword evidence="8" id="KW-0472">Membrane</keyword>
<dbReference type="NCBIfam" id="NF004537">
    <property type="entry name" value="PRK05888.1-3"/>
    <property type="match status" value="1"/>
</dbReference>
<evidence type="ECO:0000256" key="1">
    <source>
        <dbReference type="ARBA" id="ARBA00010277"/>
    </source>
</evidence>
<keyword evidence="4" id="KW-0677">Repeat</keyword>
<evidence type="ECO:0000256" key="5">
    <source>
        <dbReference type="ARBA" id="ARBA00022967"/>
    </source>
</evidence>
<dbReference type="GO" id="GO:0005886">
    <property type="term" value="C:plasma membrane"/>
    <property type="evidence" value="ECO:0007669"/>
    <property type="project" value="UniProtKB-SubCell"/>
</dbReference>
<dbReference type="PROSITE" id="PS51379">
    <property type="entry name" value="4FE4S_FER_2"/>
    <property type="match status" value="2"/>
</dbReference>
<dbReference type="InterPro" id="IPR010226">
    <property type="entry name" value="NADH_quinone_OxRdtase_chainI"/>
</dbReference>
<evidence type="ECO:0000256" key="7">
    <source>
        <dbReference type="ARBA" id="ARBA00023014"/>
    </source>
</evidence>
<dbReference type="EMBL" id="JACPRF010000007">
    <property type="protein sequence ID" value="MBI2875281.1"/>
    <property type="molecule type" value="Genomic_DNA"/>
</dbReference>
<dbReference type="SUPFAM" id="SSF54862">
    <property type="entry name" value="4Fe-4S ferredoxins"/>
    <property type="match status" value="1"/>
</dbReference>
<feature type="binding site" evidence="8">
    <location>
        <position position="55"/>
    </location>
    <ligand>
        <name>[4Fe-4S] cluster</name>
        <dbReference type="ChEBI" id="CHEBI:49883"/>
        <label>1</label>
    </ligand>
</feature>
<keyword evidence="6 8" id="KW-0408">Iron</keyword>
<comment type="function">
    <text evidence="8">NDH-1 shuttles electrons from NADH, via FMN and iron-sulfur (Fe-S) centers, to quinones in the respiratory chain. The immediate electron acceptor for the enzyme in this species is believed to be ubiquinone. Couples the redox reaction to proton translocation (for every two electrons transferred, four hydrogen ions are translocated across the cytoplasmic membrane), and thus conserves the redox energy in a proton gradient.</text>
</comment>
<evidence type="ECO:0000256" key="2">
    <source>
        <dbReference type="ARBA" id="ARBA00022485"/>
    </source>
</evidence>
<dbReference type="NCBIfam" id="NF004538">
    <property type="entry name" value="PRK05888.1-4"/>
    <property type="match status" value="1"/>
</dbReference>
<comment type="catalytic activity">
    <reaction evidence="8">
        <text>a quinone + NADH + 5 H(+)(in) = a quinol + NAD(+) + 4 H(+)(out)</text>
        <dbReference type="Rhea" id="RHEA:57888"/>
        <dbReference type="ChEBI" id="CHEBI:15378"/>
        <dbReference type="ChEBI" id="CHEBI:24646"/>
        <dbReference type="ChEBI" id="CHEBI:57540"/>
        <dbReference type="ChEBI" id="CHEBI:57945"/>
        <dbReference type="ChEBI" id="CHEBI:132124"/>
    </reaction>
</comment>
<feature type="domain" description="4Fe-4S ferredoxin-type" evidence="9">
    <location>
        <begin position="88"/>
        <end position="117"/>
    </location>
</feature>
<comment type="similarity">
    <text evidence="1 8">Belongs to the complex I 23 kDa subunit family.</text>
</comment>
<dbReference type="GO" id="GO:0009060">
    <property type="term" value="P:aerobic respiration"/>
    <property type="evidence" value="ECO:0007669"/>
    <property type="project" value="TreeGrafter"/>
</dbReference>
<dbReference type="GO" id="GO:0050136">
    <property type="term" value="F:NADH dehydrogenase (quinone) (non-electrogenic) activity"/>
    <property type="evidence" value="ECO:0007669"/>
    <property type="project" value="UniProtKB-UniRule"/>
</dbReference>
<name>A0A932CLM5_UNCTE</name>
<dbReference type="Proteomes" id="UP000769766">
    <property type="component" value="Unassembled WGS sequence"/>
</dbReference>
<organism evidence="10 11">
    <name type="scientific">Tectimicrobiota bacterium</name>
    <dbReference type="NCBI Taxonomy" id="2528274"/>
    <lineage>
        <taxon>Bacteria</taxon>
        <taxon>Pseudomonadati</taxon>
        <taxon>Nitrospinota/Tectimicrobiota group</taxon>
        <taxon>Candidatus Tectimicrobiota</taxon>
    </lineage>
</organism>
<feature type="domain" description="4Fe-4S ferredoxin-type" evidence="9">
    <location>
        <begin position="43"/>
        <end position="72"/>
    </location>
</feature>
<comment type="cofactor">
    <cofactor evidence="8">
        <name>[4Fe-4S] cluster</name>
        <dbReference type="ChEBI" id="CHEBI:49883"/>
    </cofactor>
    <text evidence="8">Binds 2 [4Fe-4S] clusters per subunit.</text>
</comment>
<accession>A0A932CLM5</accession>
<dbReference type="InterPro" id="IPR017896">
    <property type="entry name" value="4Fe4S_Fe-S-bd"/>
</dbReference>
<feature type="binding site" evidence="8">
    <location>
        <position position="62"/>
    </location>
    <ligand>
        <name>[4Fe-4S] cluster</name>
        <dbReference type="ChEBI" id="CHEBI:49883"/>
        <label>2</label>
    </ligand>
</feature>
<evidence type="ECO:0000256" key="3">
    <source>
        <dbReference type="ARBA" id="ARBA00022723"/>
    </source>
</evidence>
<dbReference type="Gene3D" id="3.30.70.3270">
    <property type="match status" value="1"/>
</dbReference>
<dbReference type="InterPro" id="IPR017900">
    <property type="entry name" value="4Fe4S_Fe_S_CS"/>
</dbReference>
<sequence>MVKEILKGLALTFQQMLKKPITIQYPEEKKPMPARARGRHQLQRYVVGLERCVGCGLCSAVCPSGCITVVPGENTEEDRHSPGERYSQLYQIHEFRCIFCGFCQEACPVDAIILTEEYEFSAYSRGEFVYHKEKLLVPVQPGMIRQDG</sequence>
<dbReference type="PANTHER" id="PTHR10849">
    <property type="entry name" value="NADH DEHYDROGENASE UBIQUINONE IRON-SULFUR PROTEIN 8, MITOCHONDRIAL"/>
    <property type="match status" value="1"/>
</dbReference>
<reference evidence="10" key="1">
    <citation type="submission" date="2020-07" db="EMBL/GenBank/DDBJ databases">
        <title>Huge and variable diversity of episymbiotic CPR bacteria and DPANN archaea in groundwater ecosystems.</title>
        <authorList>
            <person name="He C.Y."/>
            <person name="Keren R."/>
            <person name="Whittaker M."/>
            <person name="Farag I.F."/>
            <person name="Doudna J."/>
            <person name="Cate J.H.D."/>
            <person name="Banfield J.F."/>
        </authorList>
    </citation>
    <scope>NUCLEOTIDE SEQUENCE</scope>
    <source>
        <strain evidence="10">NC_groundwater_672_Ag_B-0.1um_62_36</strain>
    </source>
</reference>
<keyword evidence="2 8" id="KW-0004">4Fe-4S</keyword>